<keyword evidence="1" id="KW-0802">TPR repeat</keyword>
<organism evidence="2 3">
    <name type="scientific">Thalassoglobus polymorphus</name>
    <dbReference type="NCBI Taxonomy" id="2527994"/>
    <lineage>
        <taxon>Bacteria</taxon>
        <taxon>Pseudomonadati</taxon>
        <taxon>Planctomycetota</taxon>
        <taxon>Planctomycetia</taxon>
        <taxon>Planctomycetales</taxon>
        <taxon>Planctomycetaceae</taxon>
        <taxon>Thalassoglobus</taxon>
    </lineage>
</organism>
<dbReference type="KEGG" id="tpol:Mal48_24340"/>
<feature type="repeat" description="TPR" evidence="1">
    <location>
        <begin position="654"/>
        <end position="687"/>
    </location>
</feature>
<dbReference type="SUPFAM" id="SSF48452">
    <property type="entry name" value="TPR-like"/>
    <property type="match status" value="6"/>
</dbReference>
<dbReference type="EMBL" id="CP036267">
    <property type="protein sequence ID" value="QDT33181.1"/>
    <property type="molecule type" value="Genomic_DNA"/>
</dbReference>
<dbReference type="Pfam" id="PF13174">
    <property type="entry name" value="TPR_6"/>
    <property type="match status" value="2"/>
</dbReference>
<evidence type="ECO:0000256" key="1">
    <source>
        <dbReference type="PROSITE-ProRule" id="PRU00339"/>
    </source>
</evidence>
<accession>A0A517QNG9</accession>
<evidence type="ECO:0000313" key="3">
    <source>
        <dbReference type="Proteomes" id="UP000315724"/>
    </source>
</evidence>
<feature type="repeat" description="TPR" evidence="1">
    <location>
        <begin position="308"/>
        <end position="341"/>
    </location>
</feature>
<dbReference type="InterPro" id="IPR019734">
    <property type="entry name" value="TPR_rpt"/>
</dbReference>
<reference evidence="2 3" key="1">
    <citation type="submission" date="2019-02" db="EMBL/GenBank/DDBJ databases">
        <title>Deep-cultivation of Planctomycetes and their phenomic and genomic characterization uncovers novel biology.</title>
        <authorList>
            <person name="Wiegand S."/>
            <person name="Jogler M."/>
            <person name="Boedeker C."/>
            <person name="Pinto D."/>
            <person name="Vollmers J."/>
            <person name="Rivas-Marin E."/>
            <person name="Kohn T."/>
            <person name="Peeters S.H."/>
            <person name="Heuer A."/>
            <person name="Rast P."/>
            <person name="Oberbeckmann S."/>
            <person name="Bunk B."/>
            <person name="Jeske O."/>
            <person name="Meyerdierks A."/>
            <person name="Storesund J.E."/>
            <person name="Kallscheuer N."/>
            <person name="Luecker S."/>
            <person name="Lage O.M."/>
            <person name="Pohl T."/>
            <person name="Merkel B.J."/>
            <person name="Hornburger P."/>
            <person name="Mueller R.-W."/>
            <person name="Bruemmer F."/>
            <person name="Labrenz M."/>
            <person name="Spormann A.M."/>
            <person name="Op den Camp H."/>
            <person name="Overmann J."/>
            <person name="Amann R."/>
            <person name="Jetten M.S.M."/>
            <person name="Mascher T."/>
            <person name="Medema M.H."/>
            <person name="Devos D.P."/>
            <person name="Kaster A.-K."/>
            <person name="Ovreas L."/>
            <person name="Rohde M."/>
            <person name="Galperin M.Y."/>
            <person name="Jogler C."/>
        </authorList>
    </citation>
    <scope>NUCLEOTIDE SEQUENCE [LARGE SCALE GENOMIC DNA]</scope>
    <source>
        <strain evidence="2 3">Mal48</strain>
    </source>
</reference>
<dbReference type="PANTHER" id="PTHR12558:SF44">
    <property type="entry name" value="TETRATRICOPEPTIDE REPEAT-CONTAINING PROTEIN"/>
    <property type="match status" value="1"/>
</dbReference>
<name>A0A517QNG9_9PLAN</name>
<evidence type="ECO:0000313" key="2">
    <source>
        <dbReference type="EMBL" id="QDT33181.1"/>
    </source>
</evidence>
<dbReference type="AlphaFoldDB" id="A0A517QNG9"/>
<dbReference type="Proteomes" id="UP000315724">
    <property type="component" value="Chromosome"/>
</dbReference>
<gene>
    <name evidence="2" type="primary">bamD_2</name>
    <name evidence="2" type="ORF">Mal48_24340</name>
</gene>
<proteinExistence type="predicted"/>
<sequence length="1063" mass="120087">MFATWFKIARRFKFASLLRLAMPQSAGLRLAGLPAVLAVVMFLLFPAIASADAVGDYNLAVQFYKQQRWKMAGEACEEFINKYPEHVQVPMAHLYWGQSLVHLSEFDAARTQFRAYLSNPKAISDRPLAMYRLGECSYFLDDAKSAEQELTRFLNEHGDHELAEWAIVYLAHSQFQLNKTKEAIRSFEKSLNDYKDGHLKSEAEYGLARALEVDRQSERAEALYRKIAADSANPHAGDAQFHFAASLFSQGKYKEADQAFLALTTAQPKHRLVPLAFLNAGYAEYQSREFRNAIQRFEKAAESEDQLLTAQYWAALSYKSLGEYAQASKIFQESLLAEPNQPLAENIHFQRGDAELRLGNYELALQLFESVYTQWAEGKYSDDSVHSACEAAFQLGDFKKAEDLNELFQSRYADGGLKQVQDLLYGRILMARGDQLEAASPEKKAVYQQAEELLKSVVESTKVDETRKLAQFQLARAYERVGDDDTLIAVLSSVIENEPMSQLDFDALLLRANAYLRKKEYDNAIIDYEAFLKDATPSKLLQDGYTGLVAALIAKQDWENVTANLDRLKEHDPQSTEPHRLGLAAGDAAYDAKLWPQAESFFQIATSEKSGNEYYLAGLSGLGHALYQQEKFAESAKAFEKLTEVQSDDLKLGTHAWYMLGMAHRQAGETEAALTVYEHALEKYQAKTQGADPEVLQTIYSLAKGAARVSRDLMKNAIAENYYNVAFERIQALPEIKNAELDKLIYEWADMHYNAKDYARADELFNLLIEEAPTSDLVDDASLILAESLRFSGKQNEAETAFRKLATNKTVDDFVRQRSLVHLVDLDAEAGEWEQVLADCNTLETEFPENTHRLYVRYRTAESLLHLSRPADAAAILTELMTQLSGQSKEEKPTWWEDVWLLKAESLLEAKDYQNLTKTVDELNTLSPDSKLAHRGELLVGRALEQQAKFVEARAAYTRAIELKSGKGTESAAEAQFRIAESLLKEKNYKAALKEFYRVYAAYDSPEYEAAALYQAARCDVSLKNWKGAVQSYRTLITEFPESQHLGEAKKQLAEIEQAFPDL</sequence>
<dbReference type="PANTHER" id="PTHR12558">
    <property type="entry name" value="CELL DIVISION CYCLE 16,23,27"/>
    <property type="match status" value="1"/>
</dbReference>
<dbReference type="Gene3D" id="1.25.40.10">
    <property type="entry name" value="Tetratricopeptide repeat domain"/>
    <property type="match status" value="8"/>
</dbReference>
<dbReference type="Pfam" id="PF13432">
    <property type="entry name" value="TPR_16"/>
    <property type="match status" value="5"/>
</dbReference>
<dbReference type="PROSITE" id="PS50005">
    <property type="entry name" value="TPR"/>
    <property type="match status" value="2"/>
</dbReference>
<dbReference type="SMART" id="SM00028">
    <property type="entry name" value="TPR"/>
    <property type="match status" value="13"/>
</dbReference>
<dbReference type="GO" id="GO:0051301">
    <property type="term" value="P:cell division"/>
    <property type="evidence" value="ECO:0007669"/>
    <property type="project" value="TreeGrafter"/>
</dbReference>
<dbReference type="InterPro" id="IPR011990">
    <property type="entry name" value="TPR-like_helical_dom_sf"/>
</dbReference>
<protein>
    <submittedName>
        <fullName evidence="2">Outer membrane protein assembly factor BamD</fullName>
    </submittedName>
</protein>
<keyword evidence="3" id="KW-1185">Reference proteome</keyword>